<feature type="transmembrane region" description="Helical" evidence="2">
    <location>
        <begin position="685"/>
        <end position="705"/>
    </location>
</feature>
<feature type="transmembrane region" description="Helical" evidence="2">
    <location>
        <begin position="154"/>
        <end position="171"/>
    </location>
</feature>
<sequence length="869" mass="93673">MANQDTKSSKGSALQLSDTEAVMQTETGGRAATGVPGAILFLVPVAWALFQLWIASPLPFIFEVGIFNSTETRSIHLAFAIFLAFSAFPMIKGRATTYVPFYDWILALVAAFCAAYIFLFYEELASRPGAPTTMDMVVALGGLVLLLEATRRALGLPLTIVAAVFIVYSLAGPYMPNVIAHKGASLEKLAAHQWLGTEGVFGVALGVSTSFVFLFVLFGALLEKAGAGNYFIKVSYALLGHMRGGPAKAAVVSSGLSGVISGSSIANVVTTGTFTIPLMKRVGFPASKAGAVEVAASTNGQLTPPIMGAAAFLMVEYVGISYLEVIKHAILPALISYVALIYIVHLEACKLKMHGIERTDRPSLAQRMLNWVVLLIGLCVLTFVVYYGVGWLKVIFGDFASWVLAVLLAVIYVAMVAYSARFPSLEEDDTNKPMEELPPVGPTVKTGLYFLLPVVVLVWCLTVERLSPQLSAFWATLFMIFIVVTQRPLQHVFRKHSGHLMAPFKQGFSELVHSLATGGRNMVGIGVATATAGIVVGTVTLTGIGLVMTEFVEFISGGNLLLMLIFTALISLLLGMGLPTTANYIVVSTLMAPVIVTLGAQNGLIVPLIAVHLFVFYFGILADDTPPVGLAAYAAAAISGADPIRTGIQGFTYDIRTAILPFMFIFNTQLLLIGLTGWFDLLVTVASAVTAMLTFSAATQGYWFTKTKIWETVLLLLITFTLFRPGFWWDMIYPPTELRPGAEIMEYVDDVSAGQNIVLKASGMTLEGTEESTFINLELPEGESPEARLMEAGLELRPEGEKMVVDFVTFGSPAENAGLSFDWTIDAVQVELDRPPKELMFIPTLILLGVMAYGQLRRRNREEAASATA</sequence>
<feature type="transmembrane region" description="Helical" evidence="2">
    <location>
        <begin position="33"/>
        <end position="54"/>
    </location>
</feature>
<feature type="transmembrane region" description="Helical" evidence="2">
    <location>
        <begin position="329"/>
        <end position="348"/>
    </location>
</feature>
<dbReference type="Pfam" id="PF11874">
    <property type="entry name" value="DUF3394"/>
    <property type="match status" value="1"/>
</dbReference>
<reference evidence="4 5" key="1">
    <citation type="journal article" date="2013" name="Genome Announc.">
        <title>Genome Sequence of the Polycyclic Aromatic Hydrocarbon-Degrading Bacterium Strain Marinobacter nanhaiticus D15-8WT.</title>
        <authorList>
            <person name="Cui Z."/>
            <person name="Gao W."/>
            <person name="Li Q."/>
            <person name="Xu G."/>
            <person name="Zheng L."/>
        </authorList>
    </citation>
    <scope>NUCLEOTIDE SEQUENCE [LARGE SCALE GENOMIC DNA]</scope>
    <source>
        <strain evidence="4 5">D15-8W</strain>
    </source>
</reference>
<comment type="caution">
    <text evidence="4">The sequence shown here is derived from an EMBL/GenBank/DDBJ whole genome shotgun (WGS) entry which is preliminary data.</text>
</comment>
<feature type="transmembrane region" description="Helical" evidence="2">
    <location>
        <begin position="199"/>
        <end position="222"/>
    </location>
</feature>
<feature type="transmembrane region" description="Helical" evidence="2">
    <location>
        <begin position="604"/>
        <end position="622"/>
    </location>
</feature>
<keyword evidence="2" id="KW-0472">Membrane</keyword>
<proteinExistence type="predicted"/>
<dbReference type="Pfam" id="PF06808">
    <property type="entry name" value="DctM"/>
    <property type="match status" value="2"/>
</dbReference>
<keyword evidence="2" id="KW-0812">Transmembrane</keyword>
<feature type="transmembrane region" description="Helical" evidence="2">
    <location>
        <begin position="523"/>
        <end position="548"/>
    </location>
</feature>
<accession>N6WAK5</accession>
<gene>
    <name evidence="4" type="ORF">J057_00310</name>
</gene>
<dbReference type="AlphaFoldDB" id="N6WAK5"/>
<evidence type="ECO:0000256" key="1">
    <source>
        <dbReference type="RuleBase" id="RU369079"/>
    </source>
</evidence>
<name>N6WAK5_9GAMM</name>
<evidence type="ECO:0000313" key="4">
    <source>
        <dbReference type="EMBL" id="ENO17249.1"/>
    </source>
</evidence>
<dbReference type="GO" id="GO:0005886">
    <property type="term" value="C:plasma membrane"/>
    <property type="evidence" value="ECO:0007669"/>
    <property type="project" value="UniProtKB-SubCell"/>
</dbReference>
<feature type="transmembrane region" description="Helical" evidence="2">
    <location>
        <begin position="712"/>
        <end position="729"/>
    </location>
</feature>
<protein>
    <submittedName>
        <fullName evidence="4">DUF3394 domain-containing protein</fullName>
    </submittedName>
</protein>
<dbReference type="InterPro" id="IPR010656">
    <property type="entry name" value="DctM"/>
</dbReference>
<dbReference type="PATRIC" id="fig|626887.3.peg.56"/>
<feature type="transmembrane region" description="Helical" evidence="2">
    <location>
        <begin position="103"/>
        <end position="121"/>
    </location>
</feature>
<keyword evidence="5" id="KW-1185">Reference proteome</keyword>
<feature type="transmembrane region" description="Helical" evidence="2">
    <location>
        <begin position="74"/>
        <end position="91"/>
    </location>
</feature>
<evidence type="ECO:0000259" key="3">
    <source>
        <dbReference type="Pfam" id="PF06808"/>
    </source>
</evidence>
<feature type="transmembrane region" description="Helical" evidence="2">
    <location>
        <begin position="440"/>
        <end position="459"/>
    </location>
</feature>
<feature type="transmembrane region" description="Helical" evidence="2">
    <location>
        <begin position="368"/>
        <end position="387"/>
    </location>
</feature>
<feature type="transmembrane region" description="Helical" evidence="2">
    <location>
        <begin position="399"/>
        <end position="420"/>
    </location>
</feature>
<dbReference type="PANTHER" id="PTHR43849:SF2">
    <property type="entry name" value="BLL3936 PROTEIN"/>
    <property type="match status" value="1"/>
</dbReference>
<feature type="transmembrane region" description="Helical" evidence="2">
    <location>
        <begin position="554"/>
        <end position="574"/>
    </location>
</feature>
<keyword evidence="1" id="KW-0813">Transport</keyword>
<organism evidence="4 5">
    <name type="scientific">Marinobacter nanhaiticus D15-8W</name>
    <dbReference type="NCBI Taxonomy" id="626887"/>
    <lineage>
        <taxon>Bacteria</taxon>
        <taxon>Pseudomonadati</taxon>
        <taxon>Pseudomonadota</taxon>
        <taxon>Gammaproteobacteria</taxon>
        <taxon>Pseudomonadales</taxon>
        <taxon>Marinobacteraceae</taxon>
        <taxon>Marinobacter</taxon>
    </lineage>
</organism>
<keyword evidence="1" id="KW-1003">Cell membrane</keyword>
<keyword evidence="2" id="KW-1133">Transmembrane helix</keyword>
<keyword evidence="1" id="KW-0997">Cell inner membrane</keyword>
<dbReference type="STRING" id="626887.J057_00310"/>
<evidence type="ECO:0000256" key="2">
    <source>
        <dbReference type="SAM" id="Phobius"/>
    </source>
</evidence>
<feature type="domain" description="TRAP C4-dicarboxylate transport system permease DctM subunit" evidence="3">
    <location>
        <begin position="143"/>
        <end position="386"/>
    </location>
</feature>
<dbReference type="PANTHER" id="PTHR43849">
    <property type="entry name" value="BLL3936 PROTEIN"/>
    <property type="match status" value="1"/>
</dbReference>
<dbReference type="EMBL" id="APLQ01000003">
    <property type="protein sequence ID" value="ENO17249.1"/>
    <property type="molecule type" value="Genomic_DNA"/>
</dbReference>
<comment type="function">
    <text evidence="1">Part of the tripartite ATP-independent periplasmic (TRAP) transport system.</text>
</comment>
<evidence type="ECO:0000313" key="5">
    <source>
        <dbReference type="Proteomes" id="UP000013165"/>
    </source>
</evidence>
<feature type="transmembrane region" description="Helical" evidence="2">
    <location>
        <begin position="839"/>
        <end position="856"/>
    </location>
</feature>
<feature type="transmembrane region" description="Helical" evidence="2">
    <location>
        <begin position="471"/>
        <end position="489"/>
    </location>
</feature>
<dbReference type="HOGENOM" id="CLU_007041_1_0_6"/>
<dbReference type="OrthoDB" id="9759894at2"/>
<dbReference type="RefSeq" id="WP_004578714.1">
    <property type="nucleotide sequence ID" value="NZ_AP028878.1"/>
</dbReference>
<dbReference type="eggNOG" id="COG4666">
    <property type="taxonomic scope" value="Bacteria"/>
</dbReference>
<feature type="domain" description="TRAP C4-dicarboxylate transport system permease DctM subunit" evidence="3">
    <location>
        <begin position="400"/>
        <end position="676"/>
    </location>
</feature>
<dbReference type="NCBIfam" id="TIGR02123">
    <property type="entry name" value="TRAP_fused"/>
    <property type="match status" value="1"/>
</dbReference>
<comment type="subcellular location">
    <subcellularLocation>
        <location evidence="1">Cell inner membrane</location>
        <topology evidence="1">Multi-pass membrane protein</topology>
    </subcellularLocation>
</comment>
<dbReference type="GO" id="GO:0022857">
    <property type="term" value="F:transmembrane transporter activity"/>
    <property type="evidence" value="ECO:0007669"/>
    <property type="project" value="UniProtKB-UniRule"/>
</dbReference>
<feature type="transmembrane region" description="Helical" evidence="2">
    <location>
        <begin position="658"/>
        <end position="679"/>
    </location>
</feature>
<dbReference type="Proteomes" id="UP000013165">
    <property type="component" value="Unassembled WGS sequence"/>
</dbReference>
<dbReference type="InterPro" id="IPR011853">
    <property type="entry name" value="TRAP_DctM-Dct_fused"/>
</dbReference>
<dbReference type="InterPro" id="IPR021814">
    <property type="entry name" value="DUF3394"/>
</dbReference>
<feature type="transmembrane region" description="Helical" evidence="2">
    <location>
        <begin position="127"/>
        <end position="147"/>
    </location>
</feature>